<evidence type="ECO:0000256" key="1">
    <source>
        <dbReference type="ARBA" id="ARBA00008361"/>
    </source>
</evidence>
<feature type="domain" description="Methyltransferase type 11" evidence="4">
    <location>
        <begin position="42"/>
        <end position="136"/>
    </location>
</feature>
<dbReference type="SUPFAM" id="SSF53335">
    <property type="entry name" value="S-adenosyl-L-methionine-dependent methyltransferases"/>
    <property type="match status" value="1"/>
</dbReference>
<dbReference type="Proteomes" id="UP000886653">
    <property type="component" value="Unassembled WGS sequence"/>
</dbReference>
<dbReference type="PANTHER" id="PTHR44942:SF4">
    <property type="entry name" value="METHYLTRANSFERASE TYPE 11 DOMAIN-CONTAINING PROTEIN"/>
    <property type="match status" value="1"/>
</dbReference>
<evidence type="ECO:0000313" key="6">
    <source>
        <dbReference type="Proteomes" id="UP000886653"/>
    </source>
</evidence>
<dbReference type="CDD" id="cd02440">
    <property type="entry name" value="AdoMet_MTases"/>
    <property type="match status" value="1"/>
</dbReference>
<name>A0A9P6NI74_9BASI</name>
<comment type="caution">
    <text evidence="5">The sequence shown here is derived from an EMBL/GenBank/DDBJ whole genome shotgun (WGS) entry which is preliminary data.</text>
</comment>
<sequence length="282" mass="31785">MATTFSAETYSVNLYDIYRPRYPIKLYDTIMEYHRGGKELAVDLGCGTGIVSGELVRSDRFDKVIGVDPSKMMIEHAQKYLQVSGLEFRVGRAEALDGVEAASVDMLIAGTAAHWFPPSWWNEAARVLKPDGTIAIFIYGGMWPDPHHPQADELRATMFSFVTELGHSSTGNVVCHNMYDELPMPTKSDFIDFQRVDWNRNGTGDSLLMSDKMTLAAWRKRVHTFGPAHRWRVDNPTKCGTLEDPVERVAEKIKQIASLDESTEFVCGHSLSLILLRRSRNL</sequence>
<dbReference type="Gene3D" id="3.40.50.150">
    <property type="entry name" value="Vaccinia Virus protein VP39"/>
    <property type="match status" value="1"/>
</dbReference>
<dbReference type="InterPro" id="IPR029063">
    <property type="entry name" value="SAM-dependent_MTases_sf"/>
</dbReference>
<organism evidence="5 6">
    <name type="scientific">Cronartium quercuum f. sp. fusiforme G11</name>
    <dbReference type="NCBI Taxonomy" id="708437"/>
    <lineage>
        <taxon>Eukaryota</taxon>
        <taxon>Fungi</taxon>
        <taxon>Dikarya</taxon>
        <taxon>Basidiomycota</taxon>
        <taxon>Pucciniomycotina</taxon>
        <taxon>Pucciniomycetes</taxon>
        <taxon>Pucciniales</taxon>
        <taxon>Coleosporiaceae</taxon>
        <taxon>Cronartium</taxon>
    </lineage>
</organism>
<evidence type="ECO:0000256" key="3">
    <source>
        <dbReference type="ARBA" id="ARBA00022679"/>
    </source>
</evidence>
<protein>
    <recommendedName>
        <fullName evidence="4">Methyltransferase type 11 domain-containing protein</fullName>
    </recommendedName>
</protein>
<comment type="similarity">
    <text evidence="1">Belongs to the methyltransferase superfamily.</text>
</comment>
<keyword evidence="2" id="KW-0489">Methyltransferase</keyword>
<dbReference type="Pfam" id="PF08241">
    <property type="entry name" value="Methyltransf_11"/>
    <property type="match status" value="1"/>
</dbReference>
<keyword evidence="6" id="KW-1185">Reference proteome</keyword>
<evidence type="ECO:0000313" key="5">
    <source>
        <dbReference type="EMBL" id="KAG0147435.1"/>
    </source>
</evidence>
<proteinExistence type="inferred from homology"/>
<dbReference type="InterPro" id="IPR051052">
    <property type="entry name" value="Diverse_substrate_MTase"/>
</dbReference>
<dbReference type="PANTHER" id="PTHR44942">
    <property type="entry name" value="METHYLTRANSF_11 DOMAIN-CONTAINING PROTEIN"/>
    <property type="match status" value="1"/>
</dbReference>
<dbReference type="OrthoDB" id="10027013at2759"/>
<dbReference type="EMBL" id="MU167248">
    <property type="protein sequence ID" value="KAG0147435.1"/>
    <property type="molecule type" value="Genomic_DNA"/>
</dbReference>
<dbReference type="InterPro" id="IPR013216">
    <property type="entry name" value="Methyltransf_11"/>
</dbReference>
<evidence type="ECO:0000256" key="2">
    <source>
        <dbReference type="ARBA" id="ARBA00022603"/>
    </source>
</evidence>
<keyword evidence="3" id="KW-0808">Transferase</keyword>
<evidence type="ECO:0000259" key="4">
    <source>
        <dbReference type="Pfam" id="PF08241"/>
    </source>
</evidence>
<dbReference type="AlphaFoldDB" id="A0A9P6NI74"/>
<gene>
    <name evidence="5" type="ORF">CROQUDRAFT_42905</name>
</gene>
<dbReference type="GO" id="GO:0008757">
    <property type="term" value="F:S-adenosylmethionine-dependent methyltransferase activity"/>
    <property type="evidence" value="ECO:0007669"/>
    <property type="project" value="InterPro"/>
</dbReference>
<accession>A0A9P6NI74</accession>
<reference evidence="5" key="1">
    <citation type="submission" date="2013-11" db="EMBL/GenBank/DDBJ databases">
        <title>Genome sequence of the fusiform rust pathogen reveals effectors for host alternation and coevolution with pine.</title>
        <authorList>
            <consortium name="DOE Joint Genome Institute"/>
            <person name="Smith K."/>
            <person name="Pendleton A."/>
            <person name="Kubisiak T."/>
            <person name="Anderson C."/>
            <person name="Salamov A."/>
            <person name="Aerts A."/>
            <person name="Riley R."/>
            <person name="Clum A."/>
            <person name="Lindquist E."/>
            <person name="Ence D."/>
            <person name="Campbell M."/>
            <person name="Kronenberg Z."/>
            <person name="Feau N."/>
            <person name="Dhillon B."/>
            <person name="Hamelin R."/>
            <person name="Burleigh J."/>
            <person name="Smith J."/>
            <person name="Yandell M."/>
            <person name="Nelson C."/>
            <person name="Grigoriev I."/>
            <person name="Davis J."/>
        </authorList>
    </citation>
    <scope>NUCLEOTIDE SEQUENCE</scope>
    <source>
        <strain evidence="5">G11</strain>
    </source>
</reference>
<dbReference type="GO" id="GO:0032259">
    <property type="term" value="P:methylation"/>
    <property type="evidence" value="ECO:0007669"/>
    <property type="project" value="UniProtKB-KW"/>
</dbReference>